<feature type="region of interest" description="Disordered" evidence="1">
    <location>
        <begin position="205"/>
        <end position="231"/>
    </location>
</feature>
<keyword evidence="2" id="KW-0812">Transmembrane</keyword>
<sequence>MIAEDFDFEPVRGLPGHLPPGETLLWQGSPSWRAVARTVYRLPMVAGYFGVLIAFGTLSALLEGQSIRSAVQPALWLAPLGMLSIGILTLMAWLTERTTIYSLTSRRVIMRFGLALPITLNLPFSQIGGAALKIHRDGSGDIPLDLASKDHLAYLVLWPHARPWRFSRPQPMLRCIPDADKAAQILAEAMTLAFPASAANARRVTDVAPQPAAQHSAAAGKERRPSMAAAS</sequence>
<dbReference type="STRING" id="1612308.SAMN05444581_11444"/>
<gene>
    <name evidence="4" type="ORF">SAMN05444581_11444</name>
</gene>
<dbReference type="EMBL" id="FOSN01000014">
    <property type="protein sequence ID" value="SFK66471.1"/>
    <property type="molecule type" value="Genomic_DNA"/>
</dbReference>
<dbReference type="Proteomes" id="UP000198755">
    <property type="component" value="Unassembled WGS sequence"/>
</dbReference>
<dbReference type="InterPro" id="IPR005182">
    <property type="entry name" value="YdbS-like_PH"/>
</dbReference>
<dbReference type="AlphaFoldDB" id="A0A1I4BEP2"/>
<evidence type="ECO:0000256" key="1">
    <source>
        <dbReference type="SAM" id="MobiDB-lite"/>
    </source>
</evidence>
<proteinExistence type="predicted"/>
<reference evidence="4 5" key="1">
    <citation type="submission" date="2016-10" db="EMBL/GenBank/DDBJ databases">
        <authorList>
            <person name="de Groot N.N."/>
        </authorList>
    </citation>
    <scope>NUCLEOTIDE SEQUENCE [LARGE SCALE GENOMIC DNA]</scope>
    <source>
        <strain evidence="4 5">NE2</strain>
    </source>
</reference>
<dbReference type="RefSeq" id="WP_091684905.1">
    <property type="nucleotide sequence ID" value="NZ_FOSN01000014.1"/>
</dbReference>
<keyword evidence="2" id="KW-1133">Transmembrane helix</keyword>
<feature type="transmembrane region" description="Helical" evidence="2">
    <location>
        <begin position="40"/>
        <end position="62"/>
    </location>
</feature>
<dbReference type="OrthoDB" id="7345733at2"/>
<feature type="domain" description="YdbS-like PH" evidence="3">
    <location>
        <begin position="97"/>
        <end position="184"/>
    </location>
</feature>
<keyword evidence="2" id="KW-0472">Membrane</keyword>
<dbReference type="Pfam" id="PF03703">
    <property type="entry name" value="bPH_2"/>
    <property type="match status" value="1"/>
</dbReference>
<evidence type="ECO:0000313" key="4">
    <source>
        <dbReference type="EMBL" id="SFK66471.1"/>
    </source>
</evidence>
<evidence type="ECO:0000256" key="2">
    <source>
        <dbReference type="SAM" id="Phobius"/>
    </source>
</evidence>
<protein>
    <submittedName>
        <fullName evidence="4">PH domain-containing protein</fullName>
    </submittedName>
</protein>
<dbReference type="InterPro" id="IPR054839">
    <property type="entry name" value="puhB_PGC"/>
</dbReference>
<feature type="compositionally biased region" description="Low complexity" evidence="1">
    <location>
        <begin position="208"/>
        <end position="219"/>
    </location>
</feature>
<organism evidence="4 5">
    <name type="scientific">Methylocapsa palsarum</name>
    <dbReference type="NCBI Taxonomy" id="1612308"/>
    <lineage>
        <taxon>Bacteria</taxon>
        <taxon>Pseudomonadati</taxon>
        <taxon>Pseudomonadota</taxon>
        <taxon>Alphaproteobacteria</taxon>
        <taxon>Hyphomicrobiales</taxon>
        <taxon>Beijerinckiaceae</taxon>
        <taxon>Methylocapsa</taxon>
    </lineage>
</organism>
<keyword evidence="5" id="KW-1185">Reference proteome</keyword>
<evidence type="ECO:0000259" key="3">
    <source>
        <dbReference type="Pfam" id="PF03703"/>
    </source>
</evidence>
<evidence type="ECO:0000313" key="5">
    <source>
        <dbReference type="Proteomes" id="UP000198755"/>
    </source>
</evidence>
<feature type="transmembrane region" description="Helical" evidence="2">
    <location>
        <begin position="74"/>
        <end position="94"/>
    </location>
</feature>
<dbReference type="NCBIfam" id="NF040894">
    <property type="entry name" value="puhB_PGC"/>
    <property type="match status" value="1"/>
</dbReference>
<name>A0A1I4BEP2_9HYPH</name>
<accession>A0A1I4BEP2</accession>